<accession>A0A378PJK6</accession>
<dbReference type="Proteomes" id="UP000255102">
    <property type="component" value="Unassembled WGS sequence"/>
</dbReference>
<dbReference type="KEGG" id="moi:MOVS_01330"/>
<name>A0A378PJK6_9GAMM</name>
<reference evidence="3 5" key="2">
    <citation type="submission" date="2018-06" db="EMBL/GenBank/DDBJ databases">
        <authorList>
            <consortium name="Pathogen Informatics"/>
            <person name="Doyle S."/>
        </authorList>
    </citation>
    <scope>NUCLEOTIDE SEQUENCE [LARGE SCALE GENOMIC DNA]</scope>
    <source>
        <strain evidence="3 5">NCTC11227</strain>
    </source>
</reference>
<evidence type="ECO:0000256" key="1">
    <source>
        <dbReference type="SAM" id="MobiDB-lite"/>
    </source>
</evidence>
<keyword evidence="4" id="KW-1185">Reference proteome</keyword>
<evidence type="ECO:0000313" key="5">
    <source>
        <dbReference type="Proteomes" id="UP000255102"/>
    </source>
</evidence>
<dbReference type="Proteomes" id="UP000076765">
    <property type="component" value="Chromosome"/>
</dbReference>
<dbReference type="RefSeq" id="WP_063513445.1">
    <property type="nucleotide sequence ID" value="NZ_CP011158.1"/>
</dbReference>
<gene>
    <name evidence="2" type="ORF">MOVS_01330</name>
    <name evidence="3" type="ORF">NCTC11227_00279</name>
</gene>
<evidence type="ECO:0000313" key="4">
    <source>
        <dbReference type="Proteomes" id="UP000076765"/>
    </source>
</evidence>
<dbReference type="AlphaFoldDB" id="A0A378PJK6"/>
<proteinExistence type="predicted"/>
<dbReference type="EMBL" id="CP011158">
    <property type="protein sequence ID" value="ANB90858.1"/>
    <property type="molecule type" value="Genomic_DNA"/>
</dbReference>
<sequence>MKYNVLVQHFGDRQYYSGESREVTNEHDAKILIDMGLIEPIDGEKAKDAPKNKAKPKPQNKAEGDLDNKDG</sequence>
<protein>
    <submittedName>
        <fullName evidence="3">Uncharacterized protein</fullName>
    </submittedName>
</protein>
<feature type="region of interest" description="Disordered" evidence="1">
    <location>
        <begin position="42"/>
        <end position="71"/>
    </location>
</feature>
<evidence type="ECO:0000313" key="3">
    <source>
        <dbReference type="EMBL" id="STY86300.1"/>
    </source>
</evidence>
<evidence type="ECO:0000313" key="2">
    <source>
        <dbReference type="EMBL" id="ANB90858.1"/>
    </source>
</evidence>
<feature type="compositionally biased region" description="Basic and acidic residues" evidence="1">
    <location>
        <begin position="60"/>
        <end position="71"/>
    </location>
</feature>
<organism evidence="3 5">
    <name type="scientific">Moraxella ovis</name>
    <dbReference type="NCBI Taxonomy" id="29433"/>
    <lineage>
        <taxon>Bacteria</taxon>
        <taxon>Pseudomonadati</taxon>
        <taxon>Pseudomonadota</taxon>
        <taxon>Gammaproteobacteria</taxon>
        <taxon>Moraxellales</taxon>
        <taxon>Moraxellaceae</taxon>
        <taxon>Moraxella</taxon>
    </lineage>
</organism>
<feature type="compositionally biased region" description="Basic and acidic residues" evidence="1">
    <location>
        <begin position="42"/>
        <end position="51"/>
    </location>
</feature>
<reference evidence="2 4" key="1">
    <citation type="submission" date="2015-04" db="EMBL/GenBank/DDBJ databases">
        <authorList>
            <person name="Calcutt M.J."/>
            <person name="Foecking M.F."/>
        </authorList>
    </citation>
    <scope>NUCLEOTIDE SEQUENCE [LARGE SCALE GENOMIC DNA]</scope>
    <source>
        <strain evidence="2 4">199/55</strain>
    </source>
</reference>
<dbReference type="STRING" id="29433.MOVS_01330"/>
<dbReference type="EMBL" id="UGPW01000001">
    <property type="protein sequence ID" value="STY86300.1"/>
    <property type="molecule type" value="Genomic_DNA"/>
</dbReference>